<feature type="transmembrane region" description="Helical" evidence="7">
    <location>
        <begin position="777"/>
        <end position="802"/>
    </location>
</feature>
<keyword evidence="3 7" id="KW-0812">Transmembrane</keyword>
<dbReference type="Pfam" id="PF12704">
    <property type="entry name" value="MacB_PCD"/>
    <property type="match status" value="2"/>
</dbReference>
<dbReference type="RefSeq" id="WP_025414000.1">
    <property type="nucleotide sequence ID" value="NZ_CP007129.1"/>
</dbReference>
<geneLocation type="plasmid" evidence="10 11">
    <name>1</name>
</geneLocation>
<gene>
    <name evidence="10" type="ORF">J421_5134</name>
</gene>
<evidence type="ECO:0000259" key="8">
    <source>
        <dbReference type="Pfam" id="PF02687"/>
    </source>
</evidence>
<evidence type="ECO:0000256" key="3">
    <source>
        <dbReference type="ARBA" id="ARBA00022692"/>
    </source>
</evidence>
<reference evidence="10 11" key="1">
    <citation type="journal article" date="2014" name="Genome Announc.">
        <title>Genome Sequence and Methylome of Soil Bacterium Gemmatirosa kalamazoonensis KBS708T, a Member of the Rarely Cultivated Gemmatimonadetes Phylum.</title>
        <authorList>
            <person name="Debruyn J.M."/>
            <person name="Radosevich M."/>
            <person name="Wommack K.E."/>
            <person name="Polson S.W."/>
            <person name="Hauser L.J."/>
            <person name="Fawaz M.N."/>
            <person name="Korlach J."/>
            <person name="Tsai Y.C."/>
        </authorList>
    </citation>
    <scope>NUCLEOTIDE SEQUENCE [LARGE SCALE GENOMIC DNA]</scope>
    <source>
        <strain evidence="10 11">KBS708</strain>
        <plasmid evidence="11">Plasmid 1</plasmid>
    </source>
</reference>
<keyword evidence="10" id="KW-0614">Plasmid</keyword>
<dbReference type="GO" id="GO:0005886">
    <property type="term" value="C:plasma membrane"/>
    <property type="evidence" value="ECO:0007669"/>
    <property type="project" value="UniProtKB-SubCell"/>
</dbReference>
<feature type="transmembrane region" description="Helical" evidence="7">
    <location>
        <begin position="349"/>
        <end position="373"/>
    </location>
</feature>
<feature type="transmembrane region" description="Helical" evidence="7">
    <location>
        <begin position="830"/>
        <end position="852"/>
    </location>
</feature>
<comment type="subcellular location">
    <subcellularLocation>
        <location evidence="1">Cell membrane</location>
        <topology evidence="1">Multi-pass membrane protein</topology>
    </subcellularLocation>
</comment>
<dbReference type="HOGENOM" id="CLU_009433_1_0_0"/>
<evidence type="ECO:0000256" key="7">
    <source>
        <dbReference type="SAM" id="Phobius"/>
    </source>
</evidence>
<dbReference type="AlphaFoldDB" id="W0RNU3"/>
<dbReference type="Pfam" id="PF02687">
    <property type="entry name" value="FtsX"/>
    <property type="match status" value="2"/>
</dbReference>
<name>W0RNU3_9BACT</name>
<evidence type="ECO:0000256" key="5">
    <source>
        <dbReference type="ARBA" id="ARBA00023136"/>
    </source>
</evidence>
<dbReference type="PANTHER" id="PTHR30572:SF4">
    <property type="entry name" value="ABC TRANSPORTER PERMEASE YTRF"/>
    <property type="match status" value="1"/>
</dbReference>
<evidence type="ECO:0000256" key="6">
    <source>
        <dbReference type="ARBA" id="ARBA00038076"/>
    </source>
</evidence>
<feature type="transmembrane region" description="Helical" evidence="7">
    <location>
        <begin position="501"/>
        <end position="520"/>
    </location>
</feature>
<dbReference type="PANTHER" id="PTHR30572">
    <property type="entry name" value="MEMBRANE COMPONENT OF TRANSPORTER-RELATED"/>
    <property type="match status" value="1"/>
</dbReference>
<dbReference type="InterPro" id="IPR003838">
    <property type="entry name" value="ABC3_permease_C"/>
</dbReference>
<keyword evidence="11" id="KW-1185">Reference proteome</keyword>
<feature type="transmembrane region" description="Helical" evidence="7">
    <location>
        <begin position="449"/>
        <end position="473"/>
    </location>
</feature>
<dbReference type="KEGG" id="gba:J421_5134"/>
<proteinExistence type="inferred from homology"/>
<sequence length="900" mass="94220">MARERVPAALERLVTMIVRASAYGDAIVGDLREGFARRAATSPADARRWYRRQALSIAWRYLPTAFRHRVDRGDPRMSTVVSDLRDAARALRRRPGLTSLLVASLALGIAANGAIFGVVRGVLLRPLAFPDADGVVTLWSTNAARGTSRDGVSRQDAADWATATHTLAAIGTYTSVESNVVAGGTGERVQRARVALASPDVFRVLRVPALLGRTLAADDETRHPDVAVVSYAFWRGALGGDPAAVGRAITVDGKPLTVVGVMPRAFDFPDAATALWKPFGAPPDATGPRQARWVSAVGRLRAGVPIDAAASELAAVASRLARAYPASNRDVGVRVEPRLRAETGDVRPLLLVAWAMVGLVLLIVTVNSGNLLLARAAEREGEVAVRAALGAGRGRLVRACLAECVVLAAAAGALGTALAALSLALLRRLDGVSALDVPRLGELTLDPWVLAYTGVLSLAAALAFGVAPALGAARTRPAGALRRGGRGTTSSGRHERLRSSLVVAQVAVAAIVLVVAGLLLRSFARLSRVEPGIALDGRVTFRVAPDWGTYPERARAQALYDQLLARLAETRGTIAVAAVNRLPLTGAWWTTDYEPEGRPSEPGAAPTASYRVVTPGYFATMGIPLLQGRGIEAVDRAGADPTVVVSRSFAERAWPGPRAIERAIGRRVTLDPDAPERHWLRVVGVVGDVHTSGLADAPEPLAYVSFGQATFGHFGDWGMDVVVRVRDGAGARETSAVLAAARRALHAIAPSIPAFDGRPLGDLVARDLARRRVLVRVLGAFAATAYLIAALGLYGVVAYGVARRRAELGLRLALGAERGRVWAAVVRRSVGLAAAGAALGLAIAAVGGRAVAGLLYDVGRLDPATFAAVGAALLVLAGAAAWVPAFRASRVSPLEALRGD</sequence>
<feature type="transmembrane region" description="Helical" evidence="7">
    <location>
        <begin position="97"/>
        <end position="119"/>
    </location>
</feature>
<evidence type="ECO:0000256" key="1">
    <source>
        <dbReference type="ARBA" id="ARBA00004651"/>
    </source>
</evidence>
<dbReference type="InterPro" id="IPR017800">
    <property type="entry name" value="ADOP"/>
</dbReference>
<feature type="transmembrane region" description="Helical" evidence="7">
    <location>
        <begin position="864"/>
        <end position="883"/>
    </location>
</feature>
<dbReference type="NCBIfam" id="TIGR03434">
    <property type="entry name" value="ADOP"/>
    <property type="match status" value="1"/>
</dbReference>
<feature type="domain" description="MacB-like periplasmic core" evidence="9">
    <location>
        <begin position="504"/>
        <end position="738"/>
    </location>
</feature>
<keyword evidence="2" id="KW-1003">Cell membrane</keyword>
<feature type="domain" description="ABC3 transporter permease C-terminal" evidence="8">
    <location>
        <begin position="355"/>
        <end position="475"/>
    </location>
</feature>
<keyword evidence="5 7" id="KW-0472">Membrane</keyword>
<dbReference type="EMBL" id="CP007129">
    <property type="protein sequence ID" value="AHG92669.1"/>
    <property type="molecule type" value="Genomic_DNA"/>
</dbReference>
<organism evidence="10 11">
    <name type="scientific">Gemmatirosa kalamazoonensis</name>
    <dbReference type="NCBI Taxonomy" id="861299"/>
    <lineage>
        <taxon>Bacteria</taxon>
        <taxon>Pseudomonadati</taxon>
        <taxon>Gemmatimonadota</taxon>
        <taxon>Gemmatimonadia</taxon>
        <taxon>Gemmatimonadales</taxon>
        <taxon>Gemmatimonadaceae</taxon>
        <taxon>Gemmatirosa</taxon>
    </lineage>
</organism>
<feature type="transmembrane region" description="Helical" evidence="7">
    <location>
        <begin position="405"/>
        <end position="429"/>
    </location>
</feature>
<dbReference type="GO" id="GO:0022857">
    <property type="term" value="F:transmembrane transporter activity"/>
    <property type="evidence" value="ECO:0007669"/>
    <property type="project" value="TreeGrafter"/>
</dbReference>
<feature type="domain" description="ABC3 transporter permease C-terminal" evidence="8">
    <location>
        <begin position="780"/>
        <end position="893"/>
    </location>
</feature>
<dbReference type="InterPro" id="IPR025857">
    <property type="entry name" value="MacB_PCD"/>
</dbReference>
<evidence type="ECO:0000259" key="9">
    <source>
        <dbReference type="Pfam" id="PF12704"/>
    </source>
</evidence>
<dbReference type="Proteomes" id="UP000019151">
    <property type="component" value="Plasmid 1"/>
</dbReference>
<dbReference type="InterPro" id="IPR050250">
    <property type="entry name" value="Macrolide_Exporter_MacB"/>
</dbReference>
<evidence type="ECO:0000313" key="11">
    <source>
        <dbReference type="Proteomes" id="UP000019151"/>
    </source>
</evidence>
<keyword evidence="4 7" id="KW-1133">Transmembrane helix</keyword>
<evidence type="ECO:0000256" key="2">
    <source>
        <dbReference type="ARBA" id="ARBA00022475"/>
    </source>
</evidence>
<feature type="domain" description="MacB-like periplasmic core" evidence="9">
    <location>
        <begin position="98"/>
        <end position="315"/>
    </location>
</feature>
<dbReference type="InParanoid" id="W0RNU3"/>
<accession>W0RNU3</accession>
<evidence type="ECO:0000256" key="4">
    <source>
        <dbReference type="ARBA" id="ARBA00022989"/>
    </source>
</evidence>
<comment type="similarity">
    <text evidence="6">Belongs to the ABC-4 integral membrane protein family.</text>
</comment>
<dbReference type="PATRIC" id="fig|861299.3.peg.5190"/>
<evidence type="ECO:0000313" key="10">
    <source>
        <dbReference type="EMBL" id="AHG92669.1"/>
    </source>
</evidence>
<protein>
    <submittedName>
        <fullName evidence="10">Permease</fullName>
    </submittedName>
</protein>